<feature type="domain" description="Aldehyde dehydrogenase" evidence="2">
    <location>
        <begin position="13"/>
        <end position="459"/>
    </location>
</feature>
<accession>A0A2G8SWY7</accession>
<evidence type="ECO:0000313" key="4">
    <source>
        <dbReference type="Proteomes" id="UP000228593"/>
    </source>
</evidence>
<dbReference type="NCBIfam" id="NF008868">
    <property type="entry name" value="PRK11903.1"/>
    <property type="match status" value="1"/>
</dbReference>
<dbReference type="GO" id="GO:0016620">
    <property type="term" value="F:oxidoreductase activity, acting on the aldehyde or oxo group of donors, NAD or NADP as acceptor"/>
    <property type="evidence" value="ECO:0007669"/>
    <property type="project" value="InterPro"/>
</dbReference>
<dbReference type="PANTHER" id="PTHR43111:SF1">
    <property type="entry name" value="ALDEHYDE DEHYDROGENASE B-RELATED"/>
    <property type="match status" value="1"/>
</dbReference>
<evidence type="ECO:0000256" key="1">
    <source>
        <dbReference type="ARBA" id="ARBA00023002"/>
    </source>
</evidence>
<keyword evidence="4" id="KW-1185">Reference proteome</keyword>
<keyword evidence="1" id="KW-0560">Oxidoreductase</keyword>
<dbReference type="AlphaFoldDB" id="A0A2G8SWY7"/>
<protein>
    <submittedName>
        <fullName evidence="3">Phenylacetic acid degradation bifunctional protein PaaZ</fullName>
    </submittedName>
</protein>
<evidence type="ECO:0000313" key="3">
    <source>
        <dbReference type="EMBL" id="PIL38300.1"/>
    </source>
</evidence>
<organism evidence="3 4">
    <name type="scientific">Massilia psychrophila</name>
    <dbReference type="NCBI Taxonomy" id="1603353"/>
    <lineage>
        <taxon>Bacteria</taxon>
        <taxon>Pseudomonadati</taxon>
        <taxon>Pseudomonadota</taxon>
        <taxon>Betaproteobacteria</taxon>
        <taxon>Burkholderiales</taxon>
        <taxon>Oxalobacteraceae</taxon>
        <taxon>Telluria group</taxon>
        <taxon>Massilia</taxon>
    </lineage>
</organism>
<gene>
    <name evidence="3" type="ORF">CR103_18740</name>
</gene>
<comment type="caution">
    <text evidence="3">The sequence shown here is derived from an EMBL/GenBank/DDBJ whole genome shotgun (WGS) entry which is preliminary data.</text>
</comment>
<dbReference type="EMBL" id="PDOB01000040">
    <property type="protein sequence ID" value="PIL38300.1"/>
    <property type="molecule type" value="Genomic_DNA"/>
</dbReference>
<dbReference type="SUPFAM" id="SSF53720">
    <property type="entry name" value="ALDH-like"/>
    <property type="match status" value="1"/>
</dbReference>
<sequence length="523" mass="54423">MTPYLQNYLGGAWQSEASTAVTLLDPVTAAALARVGGPADGLVTGFDFARTQGAPALQAMSYGERAAMLGELVKVLQANREAYYEISCANSGTTKADSAVDIEGACFTLGYYAKIGASLDSAGLLLDGTPAILSKDQLFQSQHVLAPVRGLALFINAFNFPAWGFWEKAAPALLSGVPVVIKPATVTAWLTHRMVADVVASGLLPPGALSIVCGSSAGLLDALGPFDVLSFTGSADTAALVRSHRAVARNSVRVNIEADSLNCSILGPDAVPGSAEFDLYVNELVREMTTKSGQRCTAVRRALVPQACYDAVAEAVGAKLAQVVVGNPRNLDVRMGALVSREQFESVQSGLDTLRGEAEVLHSGSARELVDADPAVARCVAPTLLGVRDGEQAKLVNEHEVFGPVATLLGYRDGQHALALAHRGHGSLVASVFSGDHAWLAQAAGELAGSHGRVHLVSADVAKTQTGHGNVMPASVHGGPGRAGGGEELGGLRALSFYHRRTAIQASAATLQHLPQNAIRWNS</sequence>
<reference evidence="3 4" key="1">
    <citation type="submission" date="2017-10" db="EMBL/GenBank/DDBJ databases">
        <title>Massilia psychrophilum sp. nov., a novel purple-pigmented bacterium isolated from Tianshan glacier, Xinjiang Municipality, China.</title>
        <authorList>
            <person name="Wang H."/>
        </authorList>
    </citation>
    <scope>NUCLEOTIDE SEQUENCE [LARGE SCALE GENOMIC DNA]</scope>
    <source>
        <strain evidence="3 4">JCM 30813</strain>
    </source>
</reference>
<dbReference type="InterPro" id="IPR016161">
    <property type="entry name" value="Ald_DH/histidinol_DH"/>
</dbReference>
<dbReference type="InterPro" id="IPR015590">
    <property type="entry name" value="Aldehyde_DH_dom"/>
</dbReference>
<dbReference type="RefSeq" id="WP_099917466.1">
    <property type="nucleotide sequence ID" value="NZ_BMHS01000015.1"/>
</dbReference>
<dbReference type="Gene3D" id="3.40.605.10">
    <property type="entry name" value="Aldehyde Dehydrogenase, Chain A, domain 1"/>
    <property type="match status" value="1"/>
</dbReference>
<name>A0A2G8SWY7_9BURK</name>
<dbReference type="OrthoDB" id="9759612at2"/>
<dbReference type="Pfam" id="PF00171">
    <property type="entry name" value="Aldedh"/>
    <property type="match status" value="1"/>
</dbReference>
<dbReference type="PANTHER" id="PTHR43111">
    <property type="entry name" value="ALDEHYDE DEHYDROGENASE B-RELATED"/>
    <property type="match status" value="1"/>
</dbReference>
<dbReference type="Proteomes" id="UP000228593">
    <property type="component" value="Unassembled WGS sequence"/>
</dbReference>
<dbReference type="InterPro" id="IPR016163">
    <property type="entry name" value="Ald_DH_C"/>
</dbReference>
<evidence type="ECO:0000259" key="2">
    <source>
        <dbReference type="Pfam" id="PF00171"/>
    </source>
</evidence>
<dbReference type="InterPro" id="IPR016162">
    <property type="entry name" value="Ald_DH_N"/>
</dbReference>
<proteinExistence type="predicted"/>
<dbReference type="Gene3D" id="3.40.309.10">
    <property type="entry name" value="Aldehyde Dehydrogenase, Chain A, domain 2"/>
    <property type="match status" value="1"/>
</dbReference>